<dbReference type="STRING" id="644352.J3NQ21"/>
<evidence type="ECO:0000313" key="1">
    <source>
        <dbReference type="EMBL" id="EJT78277.1"/>
    </source>
</evidence>
<protein>
    <submittedName>
        <fullName evidence="1 2">Uncharacterized protein</fullName>
    </submittedName>
</protein>
<evidence type="ECO:0000313" key="3">
    <source>
        <dbReference type="Proteomes" id="UP000006039"/>
    </source>
</evidence>
<reference evidence="2" key="5">
    <citation type="submission" date="2018-04" db="UniProtKB">
        <authorList>
            <consortium name="EnsemblFungi"/>
        </authorList>
    </citation>
    <scope>IDENTIFICATION</scope>
    <source>
        <strain evidence="2">R3-111a-1</strain>
    </source>
</reference>
<reference evidence="2" key="4">
    <citation type="journal article" date="2015" name="G3 (Bethesda)">
        <title>Genome sequences of three phytopathogenic species of the Magnaporthaceae family of fungi.</title>
        <authorList>
            <person name="Okagaki L.H."/>
            <person name="Nunes C.C."/>
            <person name="Sailsbery J."/>
            <person name="Clay B."/>
            <person name="Brown D."/>
            <person name="John T."/>
            <person name="Oh Y."/>
            <person name="Young N."/>
            <person name="Fitzgerald M."/>
            <person name="Haas B.J."/>
            <person name="Zeng Q."/>
            <person name="Young S."/>
            <person name="Adiconis X."/>
            <person name="Fan L."/>
            <person name="Levin J.Z."/>
            <person name="Mitchell T.K."/>
            <person name="Okubara P.A."/>
            <person name="Farman M.L."/>
            <person name="Kohn L.M."/>
            <person name="Birren B."/>
            <person name="Ma L.-J."/>
            <person name="Dean R.A."/>
        </authorList>
    </citation>
    <scope>NUCLEOTIDE SEQUENCE</scope>
    <source>
        <strain evidence="2">R3-111a-1</strain>
    </source>
</reference>
<organism evidence="1">
    <name type="scientific">Gaeumannomyces tritici (strain R3-111a-1)</name>
    <name type="common">Wheat and barley take-all root rot fungus</name>
    <name type="synonym">Gaeumannomyces graminis var. tritici</name>
    <dbReference type="NCBI Taxonomy" id="644352"/>
    <lineage>
        <taxon>Eukaryota</taxon>
        <taxon>Fungi</taxon>
        <taxon>Dikarya</taxon>
        <taxon>Ascomycota</taxon>
        <taxon>Pezizomycotina</taxon>
        <taxon>Sordariomycetes</taxon>
        <taxon>Sordariomycetidae</taxon>
        <taxon>Magnaporthales</taxon>
        <taxon>Magnaporthaceae</taxon>
        <taxon>Gaeumannomyces</taxon>
    </lineage>
</organism>
<dbReference type="CDD" id="cd08863">
    <property type="entry name" value="SRPBCC_DUF1857"/>
    <property type="match status" value="1"/>
</dbReference>
<dbReference type="OrthoDB" id="2320332at2759"/>
<dbReference type="Proteomes" id="UP000006039">
    <property type="component" value="Unassembled WGS sequence"/>
</dbReference>
<dbReference type="RefSeq" id="XP_009219422.1">
    <property type="nucleotide sequence ID" value="XM_009221158.1"/>
</dbReference>
<accession>J3NQ21</accession>
<dbReference type="GeneID" id="20343837"/>
<keyword evidence="3" id="KW-1185">Reference proteome</keyword>
<reference evidence="1" key="2">
    <citation type="submission" date="2010-07" db="EMBL/GenBank/DDBJ databases">
        <authorList>
            <consortium name="The Broad Institute Genome Sequencing Platform"/>
            <consortium name="Broad Institute Genome Sequencing Center for Infectious Disease"/>
            <person name="Ma L.-J."/>
            <person name="Dead R."/>
            <person name="Young S."/>
            <person name="Zeng Q."/>
            <person name="Koehrsen M."/>
            <person name="Alvarado L."/>
            <person name="Berlin A."/>
            <person name="Chapman S.B."/>
            <person name="Chen Z."/>
            <person name="Freedman E."/>
            <person name="Gellesch M."/>
            <person name="Goldberg J."/>
            <person name="Griggs A."/>
            <person name="Gujja S."/>
            <person name="Heilman E.R."/>
            <person name="Heiman D."/>
            <person name="Hepburn T."/>
            <person name="Howarth C."/>
            <person name="Jen D."/>
            <person name="Larson L."/>
            <person name="Mehta T."/>
            <person name="Neiman D."/>
            <person name="Pearson M."/>
            <person name="Roberts A."/>
            <person name="Saif S."/>
            <person name="Shea T."/>
            <person name="Shenoy N."/>
            <person name="Sisk P."/>
            <person name="Stolte C."/>
            <person name="Sykes S."/>
            <person name="Walk T."/>
            <person name="White J."/>
            <person name="Yandava C."/>
            <person name="Haas B."/>
            <person name="Nusbaum C."/>
            <person name="Birren B."/>
        </authorList>
    </citation>
    <scope>NUCLEOTIDE SEQUENCE</scope>
    <source>
        <strain evidence="1">R3-111a-1</strain>
    </source>
</reference>
<dbReference type="Pfam" id="PF08982">
    <property type="entry name" value="AtaL"/>
    <property type="match status" value="1"/>
</dbReference>
<reference evidence="3" key="1">
    <citation type="submission" date="2010-07" db="EMBL/GenBank/DDBJ databases">
        <title>The genome sequence of Gaeumannomyces graminis var. tritici strain R3-111a-1.</title>
        <authorList>
            <consortium name="The Broad Institute Genome Sequencing Platform"/>
            <person name="Ma L.-J."/>
            <person name="Dead R."/>
            <person name="Young S."/>
            <person name="Zeng Q."/>
            <person name="Koehrsen M."/>
            <person name="Alvarado L."/>
            <person name="Berlin A."/>
            <person name="Chapman S.B."/>
            <person name="Chen Z."/>
            <person name="Freedman E."/>
            <person name="Gellesch M."/>
            <person name="Goldberg J."/>
            <person name="Griggs A."/>
            <person name="Gujja S."/>
            <person name="Heilman E.R."/>
            <person name="Heiman D."/>
            <person name="Hepburn T."/>
            <person name="Howarth C."/>
            <person name="Jen D."/>
            <person name="Larson L."/>
            <person name="Mehta T."/>
            <person name="Neiman D."/>
            <person name="Pearson M."/>
            <person name="Roberts A."/>
            <person name="Saif S."/>
            <person name="Shea T."/>
            <person name="Shenoy N."/>
            <person name="Sisk P."/>
            <person name="Stolte C."/>
            <person name="Sykes S."/>
            <person name="Walk T."/>
            <person name="White J."/>
            <person name="Yandava C."/>
            <person name="Haas B."/>
            <person name="Nusbaum C."/>
            <person name="Birren B."/>
        </authorList>
    </citation>
    <scope>NUCLEOTIDE SEQUENCE [LARGE SCALE GENOMIC DNA]</scope>
    <source>
        <strain evidence="3">R3-111a-1</strain>
    </source>
</reference>
<dbReference type="AlphaFoldDB" id="J3NQ21"/>
<dbReference type="SUPFAM" id="SSF55961">
    <property type="entry name" value="Bet v1-like"/>
    <property type="match status" value="1"/>
</dbReference>
<evidence type="ECO:0000313" key="2">
    <source>
        <dbReference type="EnsemblFungi" id="EJT78277"/>
    </source>
</evidence>
<name>J3NQ21_GAET3</name>
<gene>
    <name evidence="2" type="primary">20343837</name>
    <name evidence="1" type="ORF">GGTG_03379</name>
</gene>
<reference evidence="1" key="3">
    <citation type="submission" date="2010-09" db="EMBL/GenBank/DDBJ databases">
        <title>Annotation of Gaeumannomyces graminis var. tritici R3-111a-1.</title>
        <authorList>
            <consortium name="The Broad Institute Genome Sequencing Platform"/>
            <person name="Ma L.-J."/>
            <person name="Dead R."/>
            <person name="Young S.K."/>
            <person name="Zeng Q."/>
            <person name="Gargeya S."/>
            <person name="Fitzgerald M."/>
            <person name="Haas B."/>
            <person name="Abouelleil A."/>
            <person name="Alvarado L."/>
            <person name="Arachchi H.M."/>
            <person name="Berlin A."/>
            <person name="Brown A."/>
            <person name="Chapman S.B."/>
            <person name="Chen Z."/>
            <person name="Dunbar C."/>
            <person name="Freedman E."/>
            <person name="Gearin G."/>
            <person name="Gellesch M."/>
            <person name="Goldberg J."/>
            <person name="Griggs A."/>
            <person name="Gujja S."/>
            <person name="Heiman D."/>
            <person name="Howarth C."/>
            <person name="Larson L."/>
            <person name="Lui A."/>
            <person name="MacDonald P.J.P."/>
            <person name="Mehta T."/>
            <person name="Montmayeur A."/>
            <person name="Murphy C."/>
            <person name="Neiman D."/>
            <person name="Pearson M."/>
            <person name="Priest M."/>
            <person name="Roberts A."/>
            <person name="Saif S."/>
            <person name="Shea T."/>
            <person name="Shenoy N."/>
            <person name="Sisk P."/>
            <person name="Stolte C."/>
            <person name="Sykes S."/>
            <person name="Yandava C."/>
            <person name="Wortman J."/>
            <person name="Nusbaum C."/>
            <person name="Birren B."/>
        </authorList>
    </citation>
    <scope>NUCLEOTIDE SEQUENCE</scope>
    <source>
        <strain evidence="1">R3-111a-1</strain>
    </source>
</reference>
<dbReference type="eggNOG" id="ENOG502S7JX">
    <property type="taxonomic scope" value="Eukaryota"/>
</dbReference>
<dbReference type="InterPro" id="IPR015075">
    <property type="entry name" value="AtaL"/>
</dbReference>
<dbReference type="Gene3D" id="3.30.530.20">
    <property type="match status" value="1"/>
</dbReference>
<dbReference type="EMBL" id="GL385396">
    <property type="protein sequence ID" value="EJT78277.1"/>
    <property type="molecule type" value="Genomic_DNA"/>
</dbReference>
<dbReference type="EnsemblFungi" id="EJT78277">
    <property type="protein sequence ID" value="EJT78277"/>
    <property type="gene ID" value="GGTG_03379"/>
</dbReference>
<proteinExistence type="predicted"/>
<dbReference type="VEuPathDB" id="FungiDB:GGTG_03379"/>
<sequence length="153" mass="16548">MANTFRHAHSEPINPPGAEPVLTREQVWAGLQRKVRSPTEFVPAIESCQVVSEEGDVVTRIVQFKANWGPSGKVTEVCTSYHPAQILFEMDSGDRVSNIVSAGPSGESTDMFLTYVFDLQNPKADTEANAKVAKGAVSGTIAKFRELAKAGQI</sequence>
<dbReference type="InterPro" id="IPR023393">
    <property type="entry name" value="START-like_dom_sf"/>
</dbReference>
<dbReference type="HOGENOM" id="CLU_111642_2_0_1"/>